<accession>A0ABU9GUL2</accession>
<feature type="domain" description="Aspartate/glutamate/uridylate kinase" evidence="1">
    <location>
        <begin position="7"/>
        <end position="65"/>
    </location>
</feature>
<dbReference type="InterPro" id="IPR036393">
    <property type="entry name" value="AceGlu_kinase-like_sf"/>
</dbReference>
<dbReference type="SUPFAM" id="SSF53633">
    <property type="entry name" value="Carbamate kinase-like"/>
    <property type="match status" value="1"/>
</dbReference>
<proteinExistence type="predicted"/>
<dbReference type="Proteomes" id="UP001369082">
    <property type="component" value="Unassembled WGS sequence"/>
</dbReference>
<comment type="caution">
    <text evidence="2">The sequence shown here is derived from an EMBL/GenBank/DDBJ whole genome shotgun (WGS) entry which is preliminary data.</text>
</comment>
<organism evidence="2 3">
    <name type="scientific">Psychromonas aquatilis</name>
    <dbReference type="NCBI Taxonomy" id="2005072"/>
    <lineage>
        <taxon>Bacteria</taxon>
        <taxon>Pseudomonadati</taxon>
        <taxon>Pseudomonadota</taxon>
        <taxon>Gammaproteobacteria</taxon>
        <taxon>Alteromonadales</taxon>
        <taxon>Psychromonadaceae</taxon>
        <taxon>Psychromonas</taxon>
    </lineage>
</organism>
<evidence type="ECO:0000313" key="3">
    <source>
        <dbReference type="Proteomes" id="UP001369082"/>
    </source>
</evidence>
<evidence type="ECO:0000259" key="1">
    <source>
        <dbReference type="Pfam" id="PF00696"/>
    </source>
</evidence>
<evidence type="ECO:0000313" key="2">
    <source>
        <dbReference type="EMBL" id="MEL0630997.1"/>
    </source>
</evidence>
<keyword evidence="2" id="KW-0418">Kinase</keyword>
<gene>
    <name evidence="2" type="ORF">V6256_15590</name>
</gene>
<dbReference type="Gene3D" id="3.40.1160.10">
    <property type="entry name" value="Acetylglutamate kinase-like"/>
    <property type="match status" value="1"/>
</dbReference>
<feature type="non-terminal residue" evidence="2">
    <location>
        <position position="1"/>
    </location>
</feature>
<dbReference type="EMBL" id="JBAKAZ010000286">
    <property type="protein sequence ID" value="MEL0630997.1"/>
    <property type="molecule type" value="Genomic_DNA"/>
</dbReference>
<keyword evidence="2" id="KW-0808">Transferase</keyword>
<dbReference type="GO" id="GO:0016301">
    <property type="term" value="F:kinase activity"/>
    <property type="evidence" value="ECO:0007669"/>
    <property type="project" value="UniProtKB-KW"/>
</dbReference>
<reference evidence="2 3" key="1">
    <citation type="submission" date="2024-02" db="EMBL/GenBank/DDBJ databases">
        <title>Bacteria isolated from the canopy kelp, Nereocystis luetkeana.</title>
        <authorList>
            <person name="Pfister C.A."/>
            <person name="Younker I.T."/>
            <person name="Light S.H."/>
        </authorList>
    </citation>
    <scope>NUCLEOTIDE SEQUENCE [LARGE SCALE GENOMIC DNA]</scope>
    <source>
        <strain evidence="2 3">TI.1.05</strain>
    </source>
</reference>
<sequence>QTQKKPLLIKIAGAVLESEQALTNIFSALTEYLAIEKRPLLIVHGGGVIVEDVLIKMNIKSEKKNG</sequence>
<keyword evidence="3" id="KW-1185">Reference proteome</keyword>
<protein>
    <submittedName>
        <fullName evidence="2">Acetylglutamate kinase</fullName>
    </submittedName>
</protein>
<dbReference type="Pfam" id="PF00696">
    <property type="entry name" value="AA_kinase"/>
    <property type="match status" value="1"/>
</dbReference>
<name>A0ABU9GUL2_9GAMM</name>
<dbReference type="InterPro" id="IPR001048">
    <property type="entry name" value="Asp/Glu/Uridylate_kinase"/>
</dbReference>